<gene>
    <name evidence="1" type="ORF">VITISV_004068</name>
</gene>
<dbReference type="EMBL" id="AM447984">
    <property type="protein sequence ID" value="CAN67568.1"/>
    <property type="molecule type" value="Genomic_DNA"/>
</dbReference>
<protein>
    <submittedName>
        <fullName evidence="1">Uncharacterized protein</fullName>
    </submittedName>
</protein>
<proteinExistence type="predicted"/>
<sequence length="209" mass="22378">MEAWAAKWHSCAKGGFRSSFRSCEMAFGLRNFRSTLRGYIQTTITSSFQLQFTHRLKRWTPDFPRFEMTYSTHEMDSRKRPRCCYIWRSIAVCWSCWERISTICSKRAASMVDSVYKVGTRLRNSEVEMVMEGSDVVGATGGIVGVIGEAVEAASSMAIGGAKVGDAGAGGIVSIRSSPCSVGTGVDCAYSVCGGTGGATMGGAPGGAE</sequence>
<name>A5B673_VITVI</name>
<dbReference type="AlphaFoldDB" id="A5B673"/>
<accession>A5B673</accession>
<evidence type="ECO:0000313" key="1">
    <source>
        <dbReference type="EMBL" id="CAN67568.1"/>
    </source>
</evidence>
<reference evidence="1" key="1">
    <citation type="journal article" date="2007" name="PLoS ONE">
        <title>The first genome sequence of an elite grapevine cultivar (Pinot noir Vitis vinifera L.): coping with a highly heterozygous genome.</title>
        <authorList>
            <person name="Velasco R."/>
            <person name="Zharkikh A."/>
            <person name="Troggio M."/>
            <person name="Cartwright D.A."/>
            <person name="Cestaro A."/>
            <person name="Pruss D."/>
            <person name="Pindo M."/>
            <person name="FitzGerald L.M."/>
            <person name="Vezzulli S."/>
            <person name="Reid J."/>
            <person name="Malacarne G."/>
            <person name="Iliev D."/>
            <person name="Coppola G."/>
            <person name="Wardell B."/>
            <person name="Micheletti D."/>
            <person name="Macalma T."/>
            <person name="Facci M."/>
            <person name="Mitchell J.T."/>
            <person name="Perazzolli M."/>
            <person name="Eldredge G."/>
            <person name="Gatto P."/>
            <person name="Oyzerski R."/>
            <person name="Moretto M."/>
            <person name="Gutin N."/>
            <person name="Stefanini M."/>
            <person name="Chen Y."/>
            <person name="Segala C."/>
            <person name="Davenport C."/>
            <person name="Dematte L."/>
            <person name="Mraz A."/>
            <person name="Battilana J."/>
            <person name="Stormo K."/>
            <person name="Costa F."/>
            <person name="Tao Q."/>
            <person name="Si-Ammour A."/>
            <person name="Harkins T."/>
            <person name="Lackey A."/>
            <person name="Perbost C."/>
            <person name="Taillon B."/>
            <person name="Stella A."/>
            <person name="Solovyev V."/>
            <person name="Fawcett J.A."/>
            <person name="Sterck L."/>
            <person name="Vandepoele K."/>
            <person name="Grando S.M."/>
            <person name="Toppo S."/>
            <person name="Moser C."/>
            <person name="Lanchbury J."/>
            <person name="Bogden R."/>
            <person name="Skolnick M."/>
            <person name="Sgaramella V."/>
            <person name="Bhatnagar S.K."/>
            <person name="Fontana P."/>
            <person name="Gutin A."/>
            <person name="Van de Peer Y."/>
            <person name="Salamini F."/>
            <person name="Viola R."/>
        </authorList>
    </citation>
    <scope>NUCLEOTIDE SEQUENCE</scope>
</reference>
<organism evidence="1">
    <name type="scientific">Vitis vinifera</name>
    <name type="common">Grape</name>
    <dbReference type="NCBI Taxonomy" id="29760"/>
    <lineage>
        <taxon>Eukaryota</taxon>
        <taxon>Viridiplantae</taxon>
        <taxon>Streptophyta</taxon>
        <taxon>Embryophyta</taxon>
        <taxon>Tracheophyta</taxon>
        <taxon>Spermatophyta</taxon>
        <taxon>Magnoliopsida</taxon>
        <taxon>eudicotyledons</taxon>
        <taxon>Gunneridae</taxon>
        <taxon>Pentapetalae</taxon>
        <taxon>rosids</taxon>
        <taxon>Vitales</taxon>
        <taxon>Vitaceae</taxon>
        <taxon>Viteae</taxon>
        <taxon>Vitis</taxon>
    </lineage>
</organism>